<dbReference type="SUPFAM" id="SSF88946">
    <property type="entry name" value="Sigma2 domain of RNA polymerase sigma factors"/>
    <property type="match status" value="1"/>
</dbReference>
<dbReference type="PANTHER" id="PTHR43133">
    <property type="entry name" value="RNA POLYMERASE ECF-TYPE SIGMA FACTO"/>
    <property type="match status" value="1"/>
</dbReference>
<dbReference type="Pfam" id="PF08281">
    <property type="entry name" value="Sigma70_r4_2"/>
    <property type="match status" value="1"/>
</dbReference>
<dbReference type="InterPro" id="IPR014284">
    <property type="entry name" value="RNA_pol_sigma-70_dom"/>
</dbReference>
<evidence type="ECO:0000259" key="6">
    <source>
        <dbReference type="Pfam" id="PF04542"/>
    </source>
</evidence>
<dbReference type="Proteomes" id="UP000295270">
    <property type="component" value="Unassembled WGS sequence"/>
</dbReference>
<dbReference type="CDD" id="cd06171">
    <property type="entry name" value="Sigma70_r4"/>
    <property type="match status" value="1"/>
</dbReference>
<keyword evidence="3" id="KW-0731">Sigma factor</keyword>
<feature type="domain" description="RNA polymerase sigma-70 region 2" evidence="6">
    <location>
        <begin position="83"/>
        <end position="150"/>
    </location>
</feature>
<accession>A0ABY2B5E6</accession>
<dbReference type="InterPro" id="IPR036388">
    <property type="entry name" value="WH-like_DNA-bd_sf"/>
</dbReference>
<sequence>MSLLYKAILFALIFICNNWNFNIGIWNFLFLEFPLSWNFKNDFFYFPCNLIKVTVVLYNMSTLNDQHYIDKILQGETNVFAVLVDRYKDMIFSLALKMVKNREEAEEVAQDTFIKIYNSLSKFKGDSKFSTWSYKIAYNTCLDRLKKNKKEENNISIDEFSAHLIKTMDNALSALEDKERKQTIQNCLNLLPGEDNIILTLFYFDDQSLEEIGKIMNISANNAKVKLFRSRQKLAVILKKQLEPEILEYYDRAR</sequence>
<dbReference type="Pfam" id="PF04542">
    <property type="entry name" value="Sigma70_r2"/>
    <property type="match status" value="1"/>
</dbReference>
<evidence type="ECO:0000256" key="5">
    <source>
        <dbReference type="SAM" id="Phobius"/>
    </source>
</evidence>
<evidence type="ECO:0000259" key="7">
    <source>
        <dbReference type="Pfam" id="PF08281"/>
    </source>
</evidence>
<dbReference type="InterPro" id="IPR007627">
    <property type="entry name" value="RNA_pol_sigma70_r2"/>
</dbReference>
<evidence type="ECO:0000256" key="1">
    <source>
        <dbReference type="ARBA" id="ARBA00010641"/>
    </source>
</evidence>
<dbReference type="Gene3D" id="1.10.1740.10">
    <property type="match status" value="1"/>
</dbReference>
<reference evidence="8 9" key="1">
    <citation type="journal article" date="2015" name="Stand. Genomic Sci.">
        <title>Genomic Encyclopedia of Bacterial and Archaeal Type Strains, Phase III: the genomes of soil and plant-associated and newly described type strains.</title>
        <authorList>
            <person name="Whitman W.B."/>
            <person name="Woyke T."/>
            <person name="Klenk H.P."/>
            <person name="Zhou Y."/>
            <person name="Lilburn T.G."/>
            <person name="Beck B.J."/>
            <person name="De Vos P."/>
            <person name="Vandamme P."/>
            <person name="Eisen J.A."/>
            <person name="Garrity G."/>
            <person name="Hugenholtz P."/>
            <person name="Kyrpides N.C."/>
        </authorList>
    </citation>
    <scope>NUCLEOTIDE SEQUENCE [LARGE SCALE GENOMIC DNA]</scope>
    <source>
        <strain evidence="8 9">P5626</strain>
    </source>
</reference>
<feature type="transmembrane region" description="Helical" evidence="5">
    <location>
        <begin position="7"/>
        <end position="31"/>
    </location>
</feature>
<keyword evidence="4" id="KW-0804">Transcription</keyword>
<dbReference type="EMBL" id="SLWA01000001">
    <property type="protein sequence ID" value="TCN61057.1"/>
    <property type="molecule type" value="Genomic_DNA"/>
</dbReference>
<protein>
    <submittedName>
        <fullName evidence="8">RNA polymerase sigma-70 factor (ECF subfamily)</fullName>
    </submittedName>
</protein>
<dbReference type="SUPFAM" id="SSF88659">
    <property type="entry name" value="Sigma3 and sigma4 domains of RNA polymerase sigma factors"/>
    <property type="match status" value="1"/>
</dbReference>
<dbReference type="NCBIfam" id="TIGR02937">
    <property type="entry name" value="sigma70-ECF"/>
    <property type="match status" value="1"/>
</dbReference>
<dbReference type="PANTHER" id="PTHR43133:SF51">
    <property type="entry name" value="RNA POLYMERASE SIGMA FACTOR"/>
    <property type="match status" value="1"/>
</dbReference>
<keyword evidence="5" id="KW-0472">Membrane</keyword>
<keyword evidence="5" id="KW-1133">Transmembrane helix</keyword>
<dbReference type="InterPro" id="IPR013324">
    <property type="entry name" value="RNA_pol_sigma_r3/r4-like"/>
</dbReference>
<keyword evidence="2" id="KW-0805">Transcription regulation</keyword>
<evidence type="ECO:0000313" key="8">
    <source>
        <dbReference type="EMBL" id="TCN61057.1"/>
    </source>
</evidence>
<name>A0ABY2B5E6_9FLAO</name>
<comment type="caution">
    <text evidence="8">The sequence shown here is derived from an EMBL/GenBank/DDBJ whole genome shotgun (WGS) entry which is preliminary data.</text>
</comment>
<dbReference type="Gene3D" id="1.10.10.10">
    <property type="entry name" value="Winged helix-like DNA-binding domain superfamily/Winged helix DNA-binding domain"/>
    <property type="match status" value="1"/>
</dbReference>
<dbReference type="InterPro" id="IPR039425">
    <property type="entry name" value="RNA_pol_sigma-70-like"/>
</dbReference>
<dbReference type="InterPro" id="IPR013249">
    <property type="entry name" value="RNA_pol_sigma70_r4_t2"/>
</dbReference>
<proteinExistence type="inferred from homology"/>
<feature type="domain" description="RNA polymerase sigma factor 70 region 4 type 2" evidence="7">
    <location>
        <begin position="182"/>
        <end position="234"/>
    </location>
</feature>
<organism evidence="8 9">
    <name type="scientific">Flavobacterium circumlabens</name>
    <dbReference type="NCBI Taxonomy" id="2133765"/>
    <lineage>
        <taxon>Bacteria</taxon>
        <taxon>Pseudomonadati</taxon>
        <taxon>Bacteroidota</taxon>
        <taxon>Flavobacteriia</taxon>
        <taxon>Flavobacteriales</taxon>
        <taxon>Flavobacteriaceae</taxon>
        <taxon>Flavobacterium</taxon>
    </lineage>
</organism>
<dbReference type="InterPro" id="IPR013325">
    <property type="entry name" value="RNA_pol_sigma_r2"/>
</dbReference>
<keyword evidence="9" id="KW-1185">Reference proteome</keyword>
<evidence type="ECO:0000256" key="2">
    <source>
        <dbReference type="ARBA" id="ARBA00023015"/>
    </source>
</evidence>
<evidence type="ECO:0000256" key="3">
    <source>
        <dbReference type="ARBA" id="ARBA00023082"/>
    </source>
</evidence>
<comment type="similarity">
    <text evidence="1">Belongs to the sigma-70 factor family. ECF subfamily.</text>
</comment>
<gene>
    <name evidence="8" type="ORF">EV142_101642</name>
</gene>
<keyword evidence="5" id="KW-0812">Transmembrane</keyword>
<evidence type="ECO:0000313" key="9">
    <source>
        <dbReference type="Proteomes" id="UP000295270"/>
    </source>
</evidence>
<evidence type="ECO:0000256" key="4">
    <source>
        <dbReference type="ARBA" id="ARBA00023163"/>
    </source>
</evidence>